<keyword evidence="5 6" id="KW-0833">Ubl conjugation pathway</keyword>
<proteinExistence type="inferred from homology"/>
<feature type="active site" description="Glycyl thioester intermediate" evidence="6">
    <location>
        <position position="1438"/>
    </location>
</feature>
<comment type="caution">
    <text evidence="8">The sequence shown here is derived from an EMBL/GenBank/DDBJ whole genome shotgun (WGS) entry which is preliminary data.</text>
</comment>
<evidence type="ECO:0000256" key="6">
    <source>
        <dbReference type="PROSITE-ProRule" id="PRU00104"/>
    </source>
</evidence>
<dbReference type="InterPro" id="IPR011989">
    <property type="entry name" value="ARM-like"/>
</dbReference>
<dbReference type="Gene3D" id="3.30.2160.10">
    <property type="entry name" value="Hect, E3 ligase catalytic domain"/>
    <property type="match status" value="1"/>
</dbReference>
<dbReference type="Gene3D" id="3.90.1750.10">
    <property type="entry name" value="Hect, E3 ligase catalytic domains"/>
    <property type="match status" value="2"/>
</dbReference>
<dbReference type="InterPro" id="IPR000569">
    <property type="entry name" value="HECT_dom"/>
</dbReference>
<dbReference type="InterPro" id="IPR057948">
    <property type="entry name" value="TPR_TRIP12_N"/>
</dbReference>
<gene>
    <name evidence="8" type="ORF">Ae201684_016987</name>
</gene>
<dbReference type="PANTHER" id="PTHR45670">
    <property type="entry name" value="E3 UBIQUITIN-PROTEIN LIGASE TRIP12"/>
    <property type="match status" value="1"/>
</dbReference>
<dbReference type="InterPro" id="IPR016024">
    <property type="entry name" value="ARM-type_fold"/>
</dbReference>
<name>A0A6G0WD88_9STRA</name>
<keyword evidence="4" id="KW-0808">Transferase</keyword>
<dbReference type="Gene3D" id="3.30.2410.10">
    <property type="entry name" value="Hect, E3 ligase catalytic domain"/>
    <property type="match status" value="1"/>
</dbReference>
<sequence>MSDDESSDHEILRTLRALSRQTQDLPQALRGLLGQLGTDLPMFGVHAQYRTILEKIKPPSPPHAQMASLAELCELLSMTSEEVLTISGFNVEAYVPVLSTIIASPPSMDILLLACRSLAAILDIFSSRAVIQLAVSNNLVASLCDKMLNIEYMDVAEVALRMLERICSIESPETRAAVLQENGIVALLQFVDFFSVDVQRTAARTAALLCTDVSNETWFQLQMGLSLIQNLTRSFDADIVYQGCDCLKRLCESTCVREEPSRLVEIIDTGLLAHLIQLFSTYTDDRSPENMKPTTYPLLLRVFATLCRHHLALVEYPVVDKVLCSIFSAPNGSTKASLVLESLQFVDAVVKMSIERPEGATLVIPLISKLLPLMLDSFQWVDQGDVVGMYLTVMYDMTTFLSQNALQHDKPLCKFVASAFDRANAPDQEVALALYIVSLALQHEPSTFQPRFTRDGVVEALRVLSEKPILTVEVQQAKQILSTYFSTPGTTSVLEELIAIVGDIQADHFVDPLKQLAALLRRDSGVTTYELSTSNLVPALTKLFSSSPDATNAFREEIFPQYEASWLALFQVLHGVISSEVNKSYQEPTPLVSGTTSTVGMVELLAQHLKIKLNVAEDSTIPIDTVVLVEPLARVETMEEFVGEKVFGKKKDGEEGAEEEGQEKKLRAMYQGQLLPPSMSILETLVKRRPSTSETFSIQQIWEDTHELNFRIVEDDTKSDEEIKTRETTLPDEPSPLLRSCLDLFKLVYNMSLPVSTAVFVNDALSVQIKRNLTQPLIVAIQSFPKWCSMLMASYAFLLPLETKLHFLYASAFGPARAIQYLSKTLWKQEAVVDSNENRSRRAEAAALAAAVTRVAKIPRLKVRVARSKLLQSAIKLLAAYGGQKAIIEIEYLGEVGTGLGPTTEFFSLVSNEIQAQALSLWRHEGPTAPSALQKEIQDEDGATDDNADTSTTSTAHALPIRGYHRIAVVHCPSCAHISFPTCSEHNMLLTKSSDKSTKPSATTTPLCSECINLDVSPSEEWSLECRNASCESSTDVRWLWWIVSNDEVDYLSRAYPRTRSSVMHPVLQCAHCDTVNFPGTDAGIVTMEGDRMISRTGRRMYERDYRAVTKHVSALCEGTPLTQSNVVLARKDVDFLVEMVPKSPEVLDCEIDGFGIDISFNSQVEAVNAPHGLFPKPLVHDSPQSQSVLPYFEFLGNLVAQALLDERLLDLPFALPFLRLVLGETLHVNVAMALQHITVFDPAIGRSLTYLYENHANQEVIESMALTFVLVGEPSIPLCEGGADRAVTPENALEFVSRTVEMLLHTTVHDQVEAFRRGFAAIVPLNILTMLSAADWGLLLADSTRHLWPGGAVEIKTYMVCDHGYTQDSQAISWLVDILVELTPEEQRLFVQFVTGSHRLPLGGLAKLDPPLTVVRKLTTQDESQTNDAVLPSASTCTNYLKLPDYSSKDVMRARLLYVIHEGQLSFHLS</sequence>
<dbReference type="SMART" id="SM00119">
    <property type="entry name" value="HECTc"/>
    <property type="match status" value="1"/>
</dbReference>
<evidence type="ECO:0000256" key="2">
    <source>
        <dbReference type="ARBA" id="ARBA00006331"/>
    </source>
</evidence>
<dbReference type="SUPFAM" id="SSF56204">
    <property type="entry name" value="Hect, E3 ligase catalytic domain"/>
    <property type="match status" value="1"/>
</dbReference>
<dbReference type="InterPro" id="IPR045322">
    <property type="entry name" value="HECTD1/TRIP12-like"/>
</dbReference>
<dbReference type="InterPro" id="IPR035983">
    <property type="entry name" value="Hect_E3_ubiquitin_ligase"/>
</dbReference>
<comment type="similarity">
    <text evidence="2">Belongs to the UPL family. K-HECT subfamily.</text>
</comment>
<feature type="domain" description="HECT" evidence="7">
    <location>
        <begin position="1174"/>
        <end position="1471"/>
    </location>
</feature>
<evidence type="ECO:0000259" key="7">
    <source>
        <dbReference type="PROSITE" id="PS50237"/>
    </source>
</evidence>
<accession>A0A6G0WD88</accession>
<dbReference type="Pfam" id="PF00632">
    <property type="entry name" value="HECT"/>
    <property type="match status" value="1"/>
</dbReference>
<keyword evidence="9" id="KW-1185">Reference proteome</keyword>
<dbReference type="EMBL" id="VJMJ01000273">
    <property type="protein sequence ID" value="KAF0724325.1"/>
    <property type="molecule type" value="Genomic_DNA"/>
</dbReference>
<dbReference type="Gene3D" id="1.25.10.10">
    <property type="entry name" value="Leucine-rich Repeat Variant"/>
    <property type="match status" value="1"/>
</dbReference>
<evidence type="ECO:0000256" key="1">
    <source>
        <dbReference type="ARBA" id="ARBA00000885"/>
    </source>
</evidence>
<evidence type="ECO:0000256" key="3">
    <source>
        <dbReference type="ARBA" id="ARBA00012485"/>
    </source>
</evidence>
<evidence type="ECO:0000313" key="9">
    <source>
        <dbReference type="Proteomes" id="UP000481153"/>
    </source>
</evidence>
<evidence type="ECO:0000256" key="5">
    <source>
        <dbReference type="ARBA" id="ARBA00022786"/>
    </source>
</evidence>
<dbReference type="GO" id="GO:0061630">
    <property type="term" value="F:ubiquitin protein ligase activity"/>
    <property type="evidence" value="ECO:0007669"/>
    <property type="project" value="UniProtKB-EC"/>
</dbReference>
<dbReference type="GO" id="GO:0000209">
    <property type="term" value="P:protein polyubiquitination"/>
    <property type="evidence" value="ECO:0007669"/>
    <property type="project" value="TreeGrafter"/>
</dbReference>
<comment type="catalytic activity">
    <reaction evidence="1">
        <text>S-ubiquitinyl-[E2 ubiquitin-conjugating enzyme]-L-cysteine + [acceptor protein]-L-lysine = [E2 ubiquitin-conjugating enzyme]-L-cysteine + N(6)-ubiquitinyl-[acceptor protein]-L-lysine.</text>
        <dbReference type="EC" id="2.3.2.26"/>
    </reaction>
</comment>
<dbReference type="Pfam" id="PF25579">
    <property type="entry name" value="TPR_TRIP12_N"/>
    <property type="match status" value="1"/>
</dbReference>
<dbReference type="PANTHER" id="PTHR45670:SF1">
    <property type="entry name" value="E3 UBIQUITIN-PROTEIN LIGASE HECTD1"/>
    <property type="match status" value="1"/>
</dbReference>
<reference evidence="8 9" key="1">
    <citation type="submission" date="2019-07" db="EMBL/GenBank/DDBJ databases">
        <title>Genomics analysis of Aphanomyces spp. identifies a new class of oomycete effector associated with host adaptation.</title>
        <authorList>
            <person name="Gaulin E."/>
        </authorList>
    </citation>
    <scope>NUCLEOTIDE SEQUENCE [LARGE SCALE GENOMIC DNA]</scope>
    <source>
        <strain evidence="8 9">ATCC 201684</strain>
    </source>
</reference>
<evidence type="ECO:0000256" key="4">
    <source>
        <dbReference type="ARBA" id="ARBA00022679"/>
    </source>
</evidence>
<dbReference type="EC" id="2.3.2.26" evidence="3"/>
<evidence type="ECO:0000313" key="8">
    <source>
        <dbReference type="EMBL" id="KAF0724325.1"/>
    </source>
</evidence>
<dbReference type="Proteomes" id="UP000481153">
    <property type="component" value="Unassembled WGS sequence"/>
</dbReference>
<organism evidence="8 9">
    <name type="scientific">Aphanomyces euteiches</name>
    <dbReference type="NCBI Taxonomy" id="100861"/>
    <lineage>
        <taxon>Eukaryota</taxon>
        <taxon>Sar</taxon>
        <taxon>Stramenopiles</taxon>
        <taxon>Oomycota</taxon>
        <taxon>Saprolegniomycetes</taxon>
        <taxon>Saprolegniales</taxon>
        <taxon>Verrucalvaceae</taxon>
        <taxon>Aphanomyces</taxon>
    </lineage>
</organism>
<dbReference type="GO" id="GO:0043161">
    <property type="term" value="P:proteasome-mediated ubiquitin-dependent protein catabolic process"/>
    <property type="evidence" value="ECO:0007669"/>
    <property type="project" value="TreeGrafter"/>
</dbReference>
<protein>
    <recommendedName>
        <fullName evidence="3">HECT-type E3 ubiquitin transferase</fullName>
        <ecNumber evidence="3">2.3.2.26</ecNumber>
    </recommendedName>
</protein>
<dbReference type="PROSITE" id="PS50237">
    <property type="entry name" value="HECT"/>
    <property type="match status" value="1"/>
</dbReference>
<dbReference type="SUPFAM" id="SSF48371">
    <property type="entry name" value="ARM repeat"/>
    <property type="match status" value="1"/>
</dbReference>
<dbReference type="VEuPathDB" id="FungiDB:AeMF1_021479"/>